<accession>A0A1E3P462</accession>
<dbReference type="OrthoDB" id="3980402at2759"/>
<protein>
    <submittedName>
        <fullName evidence="1">Uncharacterized protein</fullName>
    </submittedName>
</protein>
<dbReference type="EMBL" id="KV454210">
    <property type="protein sequence ID" value="ODQ60286.1"/>
    <property type="molecule type" value="Genomic_DNA"/>
</dbReference>
<dbReference type="GeneID" id="30202050"/>
<organism evidence="1 2">
    <name type="scientific">Wickerhamomyces anomalus (strain ATCC 58044 / CBS 1984 / NCYC 433 / NRRL Y-366-8)</name>
    <name type="common">Yeast</name>
    <name type="synonym">Hansenula anomala</name>
    <dbReference type="NCBI Taxonomy" id="683960"/>
    <lineage>
        <taxon>Eukaryota</taxon>
        <taxon>Fungi</taxon>
        <taxon>Dikarya</taxon>
        <taxon>Ascomycota</taxon>
        <taxon>Saccharomycotina</taxon>
        <taxon>Saccharomycetes</taxon>
        <taxon>Phaffomycetales</taxon>
        <taxon>Wickerhamomycetaceae</taxon>
        <taxon>Wickerhamomyces</taxon>
    </lineage>
</organism>
<gene>
    <name evidence="1" type="ORF">WICANDRAFT_78891</name>
</gene>
<evidence type="ECO:0000313" key="2">
    <source>
        <dbReference type="Proteomes" id="UP000094112"/>
    </source>
</evidence>
<evidence type="ECO:0000313" key="1">
    <source>
        <dbReference type="EMBL" id="ODQ60286.1"/>
    </source>
</evidence>
<dbReference type="Proteomes" id="UP000094112">
    <property type="component" value="Unassembled WGS sequence"/>
</dbReference>
<keyword evidence="2" id="KW-1185">Reference proteome</keyword>
<dbReference type="RefSeq" id="XP_019039493.1">
    <property type="nucleotide sequence ID" value="XM_019184804.1"/>
</dbReference>
<name>A0A1E3P462_WICAA</name>
<sequence>MSRLSKINLESPNAVGSFVQFARLLSNPLVYDKINDFITNNKDSVFDIVQYSAILISEIIRNYPKLKHLIRKLLFRFKLIKVESNEKVDDQEPQLTETQQYYSTVFRSMYGYISDIRIAQGIFAIFPYISTFLKDYNSLEKLKNINTKDKLFDFTTWAIFAIYTVFENLGFLLSHDFIHDNFNHLLLPQHRKDKGLSSSDWYYVYSCRFWCLWNAIEVLKDLKNGVQFNLLCDLILSYHWSTTTGALDKTSFAIIGFANSFTKFRRLLRQ</sequence>
<reference evidence="1 2" key="1">
    <citation type="journal article" date="2016" name="Proc. Natl. Acad. Sci. U.S.A.">
        <title>Comparative genomics of biotechnologically important yeasts.</title>
        <authorList>
            <person name="Riley R."/>
            <person name="Haridas S."/>
            <person name="Wolfe K.H."/>
            <person name="Lopes M.R."/>
            <person name="Hittinger C.T."/>
            <person name="Goeker M."/>
            <person name="Salamov A.A."/>
            <person name="Wisecaver J.H."/>
            <person name="Long T.M."/>
            <person name="Calvey C.H."/>
            <person name="Aerts A.L."/>
            <person name="Barry K.W."/>
            <person name="Choi C."/>
            <person name="Clum A."/>
            <person name="Coughlan A.Y."/>
            <person name="Deshpande S."/>
            <person name="Douglass A.P."/>
            <person name="Hanson S.J."/>
            <person name="Klenk H.-P."/>
            <person name="LaButti K.M."/>
            <person name="Lapidus A."/>
            <person name="Lindquist E.A."/>
            <person name="Lipzen A.M."/>
            <person name="Meier-Kolthoff J.P."/>
            <person name="Ohm R.A."/>
            <person name="Otillar R.P."/>
            <person name="Pangilinan J.L."/>
            <person name="Peng Y."/>
            <person name="Rokas A."/>
            <person name="Rosa C.A."/>
            <person name="Scheuner C."/>
            <person name="Sibirny A.A."/>
            <person name="Slot J.C."/>
            <person name="Stielow J.B."/>
            <person name="Sun H."/>
            <person name="Kurtzman C.P."/>
            <person name="Blackwell M."/>
            <person name="Grigoriev I.V."/>
            <person name="Jeffries T.W."/>
        </authorList>
    </citation>
    <scope>NUCLEOTIDE SEQUENCE [LARGE SCALE GENOMIC DNA]</scope>
    <source>
        <strain evidence="2">ATCC 58044 / CBS 1984 / NCYC 433 / NRRL Y-366-8</strain>
    </source>
</reference>
<dbReference type="AlphaFoldDB" id="A0A1E3P462"/>
<proteinExistence type="predicted"/>